<keyword evidence="3" id="KW-1185">Reference proteome</keyword>
<feature type="compositionally biased region" description="Polar residues" evidence="1">
    <location>
        <begin position="841"/>
        <end position="851"/>
    </location>
</feature>
<dbReference type="PANTHER" id="PTHR34282">
    <property type="entry name" value="OS01G0228800 PROTEIN-RELATED"/>
    <property type="match status" value="1"/>
</dbReference>
<evidence type="ECO:0000313" key="3">
    <source>
        <dbReference type="Proteomes" id="UP000515121"/>
    </source>
</evidence>
<dbReference type="OrthoDB" id="761625at2759"/>
<feature type="compositionally biased region" description="Basic and acidic residues" evidence="1">
    <location>
        <begin position="486"/>
        <end position="497"/>
    </location>
</feature>
<sequence length="1085" mass="122445">MAKRSDFAQKLLDDLRLRKERMAASQNSKGANSMVADAHAYTKTTYKSSREPKTLKTTGSRAGSTQNRPSGGRKSVTTGQVSNQIVPFGRGRKSEQIGDLSMALAFALENGGKLRTDSSGNSSMFSFLHNIGSRQMDYGKMERRNSVVSGHQPSRSQLPALSLVHIEEISRCAQKLNQILRACSSGLNFDRYSIEIGRELLKGAMDLEESLGMLVNLQQTSEYLITPQRKSRITLLEEDEDDDENPVKMADQKQLVRPRFSFDRPSRNYNDIQEVARTDLKLRLAALTYSSEVTNSKHEKKVLADSKSHSHKRSVSYGPEIKTLTAFSEQNRSSSLQSKQEKSRIPNVIAKLMGIDILPGNVDSKITVKTQAGKQKVEEMIRKKPTQESTKKAEQRTKDSATLVLPPVKQEATLASKIPLIQDTITSQAGKTLTTRNGSTRVAVYNKLPPQKDLEDIKPVISSRKASIKIDEQQSGIIQLNHNFGSKKEIQDKGRKQDRVKHREQKSAESSEIKEPVFKDEMQQMIPYMHKRSEAAVTLQEKTEYSESMLHGENRHANKLLLGDQQKLKINHGFQQVHMLQKSEHQEKKRVSEERQQQSTKQKLQGNKQKGNEPISSNFSKPMSGATNLQKKPQMNQAATSRKGSTEHIDAVQFNGFQDGRHHENPAGDRSSTNLNFKIKDSLNRNSSYSQGDLESESAKALILFAVDEKPVQVQTTMKKRSTKEHKLEVPQINEVMTKKGASVYNLPRTPKHQSSILQERKLTRQEKLAISREADQMKASRFKEVEAQIIRSNKSLASLQSSSVAQVMQKAAQQNSVLCSPLEDECESLNEPQALVPKDTGQNTVPTVTKEQQDQETDFGRAKESKFKNSVSDPLHGTHGESMEISDTPQPQNQRTYTLEMPELLTESENHLKQILMKSQVFMNTAEALFKLNIPISILRANGHYYHDQESKLVLDCGYEVMKRKGRRQELSVHPFLKVPITSNKAKSLDDLVKQMCKDFDKLKQCGRDGREDSPLEDYLPKMLEADVNNKEPDVNCMWDLGWNRMAFALLEKDDVIRDVERYVLNGLLDEITRDLFIGISVSV</sequence>
<dbReference type="RefSeq" id="XP_022772760.1">
    <property type="nucleotide sequence ID" value="XM_022917025.1"/>
</dbReference>
<organism evidence="3 4">
    <name type="scientific">Durio zibethinus</name>
    <name type="common">Durian</name>
    <dbReference type="NCBI Taxonomy" id="66656"/>
    <lineage>
        <taxon>Eukaryota</taxon>
        <taxon>Viridiplantae</taxon>
        <taxon>Streptophyta</taxon>
        <taxon>Embryophyta</taxon>
        <taxon>Tracheophyta</taxon>
        <taxon>Spermatophyta</taxon>
        <taxon>Magnoliopsida</taxon>
        <taxon>eudicotyledons</taxon>
        <taxon>Gunneridae</taxon>
        <taxon>Pentapetalae</taxon>
        <taxon>rosids</taxon>
        <taxon>malvids</taxon>
        <taxon>Malvales</taxon>
        <taxon>Malvaceae</taxon>
        <taxon>Helicteroideae</taxon>
        <taxon>Durio</taxon>
    </lineage>
</organism>
<feature type="compositionally biased region" description="Polar residues" evidence="1">
    <location>
        <begin position="55"/>
        <end position="85"/>
    </location>
</feature>
<dbReference type="InterPro" id="IPR032795">
    <property type="entry name" value="DUF3741-assoc"/>
</dbReference>
<dbReference type="KEGG" id="dzi:111315359"/>
<feature type="region of interest" description="Disordered" evidence="1">
    <location>
        <begin position="485"/>
        <end position="512"/>
    </location>
</feature>
<dbReference type="Pfam" id="PF14383">
    <property type="entry name" value="VARLMGL"/>
    <property type="match status" value="1"/>
</dbReference>
<dbReference type="Proteomes" id="UP000515121">
    <property type="component" value="Unplaced"/>
</dbReference>
<accession>A0A6P6B6U5</accession>
<feature type="region of interest" description="Disordered" evidence="1">
    <location>
        <begin position="579"/>
        <end position="647"/>
    </location>
</feature>
<feature type="compositionally biased region" description="Basic and acidic residues" evidence="1">
    <location>
        <begin position="581"/>
        <end position="596"/>
    </location>
</feature>
<feature type="region of interest" description="Disordered" evidence="1">
    <location>
        <begin position="42"/>
        <end position="92"/>
    </location>
</feature>
<name>A0A6P6B6U5_DURZI</name>
<feature type="region of interest" description="Disordered" evidence="1">
    <location>
        <begin position="836"/>
        <end position="894"/>
    </location>
</feature>
<feature type="compositionally biased region" description="Polar residues" evidence="1">
    <location>
        <begin position="614"/>
        <end position="643"/>
    </location>
</feature>
<dbReference type="AlphaFoldDB" id="A0A6P6B6U5"/>
<reference evidence="4" key="1">
    <citation type="submission" date="2025-08" db="UniProtKB">
        <authorList>
            <consortium name="RefSeq"/>
        </authorList>
    </citation>
    <scope>IDENTIFICATION</scope>
    <source>
        <tissue evidence="4">Fruit stalk</tissue>
    </source>
</reference>
<dbReference type="GeneID" id="111315359"/>
<feature type="compositionally biased region" description="Basic and acidic residues" evidence="1">
    <location>
        <begin position="859"/>
        <end position="868"/>
    </location>
</feature>
<proteinExistence type="predicted"/>
<protein>
    <submittedName>
        <fullName evidence="4">Uncharacterized protein LOC111315359 isoform X1</fullName>
    </submittedName>
</protein>
<feature type="domain" description="DUF3741" evidence="2">
    <location>
        <begin position="333"/>
        <end position="361"/>
    </location>
</feature>
<evidence type="ECO:0000313" key="4">
    <source>
        <dbReference type="RefSeq" id="XP_022772760.1"/>
    </source>
</evidence>
<evidence type="ECO:0000259" key="2">
    <source>
        <dbReference type="Pfam" id="PF14383"/>
    </source>
</evidence>
<gene>
    <name evidence="4" type="primary">LOC111315359</name>
</gene>
<dbReference type="PANTHER" id="PTHR34282:SF1">
    <property type="entry name" value="DUF3741 DOMAIN-CONTAINING PROTEIN"/>
    <property type="match status" value="1"/>
</dbReference>
<evidence type="ECO:0000256" key="1">
    <source>
        <dbReference type="SAM" id="MobiDB-lite"/>
    </source>
</evidence>